<feature type="domain" description="NodB homology" evidence="3">
    <location>
        <begin position="62"/>
        <end position="319"/>
    </location>
</feature>
<dbReference type="SUPFAM" id="SSF88713">
    <property type="entry name" value="Glycoside hydrolase/deacetylase"/>
    <property type="match status" value="1"/>
</dbReference>
<comment type="subcellular location">
    <subcellularLocation>
        <location evidence="1">Secreted</location>
    </subcellularLocation>
</comment>
<evidence type="ECO:0000256" key="2">
    <source>
        <dbReference type="ARBA" id="ARBA00022729"/>
    </source>
</evidence>
<dbReference type="GO" id="GO:0016810">
    <property type="term" value="F:hydrolase activity, acting on carbon-nitrogen (but not peptide) bonds"/>
    <property type="evidence" value="ECO:0007669"/>
    <property type="project" value="InterPro"/>
</dbReference>
<keyword evidence="2" id="KW-0732">Signal</keyword>
<sequence>MYYNKLPHGIMFHHFHNEKYIPSRGSISGDDLKKLLEYIGIERFLSPDAWLEKLAKKELKNADICLTFDDGLLSQTEVALPVLEHFKLKAFWFVYSSVFEGKLENMEIYRLFRTRYFKKLDDFYELIFKKVFEAGFLEKAYPAKEKEVVGKLLDSFPMYSLNDARFIYIRNNVLGKENYEKFMDSLLEEFGVDKFELAKHLWMSDNDLHYLNDNGHAIGLHSYSHPTLMAELSYRQQLKEYQENFRHLKKVLGEDPISASHPCDSYNSDTLKVLRELGIRLGFRANMFPKQPGGRLNDSNLEIAREDHSNIMATLKGKK</sequence>
<dbReference type="GO" id="GO:0005576">
    <property type="term" value="C:extracellular region"/>
    <property type="evidence" value="ECO:0007669"/>
    <property type="project" value="UniProtKB-SubCell"/>
</dbReference>
<evidence type="ECO:0000313" key="5">
    <source>
        <dbReference type="Proteomes" id="UP000177960"/>
    </source>
</evidence>
<dbReference type="Proteomes" id="UP000177960">
    <property type="component" value="Unassembled WGS sequence"/>
</dbReference>
<gene>
    <name evidence="4" type="ORF">A3B92_01655</name>
</gene>
<organism evidence="4 5">
    <name type="scientific">Candidatus Harrisonbacteria bacterium RIFCSPHIGHO2_02_FULL_42_16</name>
    <dbReference type="NCBI Taxonomy" id="1798404"/>
    <lineage>
        <taxon>Bacteria</taxon>
        <taxon>Candidatus Harrisoniibacteriota</taxon>
    </lineage>
</organism>
<dbReference type="PROSITE" id="PS51677">
    <property type="entry name" value="NODB"/>
    <property type="match status" value="1"/>
</dbReference>
<accession>A0A1G1ZHW2</accession>
<dbReference type="GO" id="GO:0005975">
    <property type="term" value="P:carbohydrate metabolic process"/>
    <property type="evidence" value="ECO:0007669"/>
    <property type="project" value="InterPro"/>
</dbReference>
<reference evidence="4 5" key="1">
    <citation type="journal article" date="2016" name="Nat. Commun.">
        <title>Thousands of microbial genomes shed light on interconnected biogeochemical processes in an aquifer system.</title>
        <authorList>
            <person name="Anantharaman K."/>
            <person name="Brown C.T."/>
            <person name="Hug L.A."/>
            <person name="Sharon I."/>
            <person name="Castelle C.J."/>
            <person name="Probst A.J."/>
            <person name="Thomas B.C."/>
            <person name="Singh A."/>
            <person name="Wilkins M.J."/>
            <person name="Karaoz U."/>
            <person name="Brodie E.L."/>
            <person name="Williams K.H."/>
            <person name="Hubbard S.S."/>
            <person name="Banfield J.F."/>
        </authorList>
    </citation>
    <scope>NUCLEOTIDE SEQUENCE [LARGE SCALE GENOMIC DNA]</scope>
</reference>
<dbReference type="EMBL" id="MHJG01000021">
    <property type="protein sequence ID" value="OGY63540.1"/>
    <property type="molecule type" value="Genomic_DNA"/>
</dbReference>
<dbReference type="InterPro" id="IPR002509">
    <property type="entry name" value="NODB_dom"/>
</dbReference>
<proteinExistence type="predicted"/>
<name>A0A1G1ZHW2_9BACT</name>
<dbReference type="CDD" id="cd10918">
    <property type="entry name" value="CE4_NodB_like_5s_6s"/>
    <property type="match status" value="1"/>
</dbReference>
<evidence type="ECO:0000259" key="3">
    <source>
        <dbReference type="PROSITE" id="PS51677"/>
    </source>
</evidence>
<dbReference type="PANTHER" id="PTHR34216:SF3">
    <property type="entry name" value="POLY-BETA-1,6-N-ACETYL-D-GLUCOSAMINE N-DEACETYLASE"/>
    <property type="match status" value="1"/>
</dbReference>
<dbReference type="PANTHER" id="PTHR34216">
    <property type="match status" value="1"/>
</dbReference>
<protein>
    <recommendedName>
        <fullName evidence="3">NodB homology domain-containing protein</fullName>
    </recommendedName>
</protein>
<dbReference type="InterPro" id="IPR011330">
    <property type="entry name" value="Glyco_hydro/deAcase_b/a-brl"/>
</dbReference>
<evidence type="ECO:0000256" key="1">
    <source>
        <dbReference type="ARBA" id="ARBA00004613"/>
    </source>
</evidence>
<dbReference type="STRING" id="1798404.A3B92_01655"/>
<dbReference type="InterPro" id="IPR051398">
    <property type="entry name" value="Polysacch_Deacetylase"/>
</dbReference>
<dbReference type="Gene3D" id="3.20.20.370">
    <property type="entry name" value="Glycoside hydrolase/deacetylase"/>
    <property type="match status" value="1"/>
</dbReference>
<dbReference type="Pfam" id="PF01522">
    <property type="entry name" value="Polysacc_deac_1"/>
    <property type="match status" value="1"/>
</dbReference>
<comment type="caution">
    <text evidence="4">The sequence shown here is derived from an EMBL/GenBank/DDBJ whole genome shotgun (WGS) entry which is preliminary data.</text>
</comment>
<dbReference type="AlphaFoldDB" id="A0A1G1ZHW2"/>
<evidence type="ECO:0000313" key="4">
    <source>
        <dbReference type="EMBL" id="OGY63540.1"/>
    </source>
</evidence>